<dbReference type="AlphaFoldDB" id="W9VRK4"/>
<protein>
    <submittedName>
        <fullName evidence="2">Uncharacterized protein</fullName>
    </submittedName>
</protein>
<dbReference type="HOGENOM" id="CLU_1199835_0_0_1"/>
<gene>
    <name evidence="2" type="ORF">A1O7_05618</name>
</gene>
<feature type="compositionally biased region" description="Basic and acidic residues" evidence="1">
    <location>
        <begin position="67"/>
        <end position="77"/>
    </location>
</feature>
<keyword evidence="3" id="KW-1185">Reference proteome</keyword>
<evidence type="ECO:0000313" key="3">
    <source>
        <dbReference type="Proteomes" id="UP000019473"/>
    </source>
</evidence>
<evidence type="ECO:0000313" key="2">
    <source>
        <dbReference type="EMBL" id="EXJ58193.1"/>
    </source>
</evidence>
<sequence>MVPKPQAKQTARGPSEADIATNRARVNYSEASRLAKAWLSGFTFTSANGSHDRETDTDQHDEEEAERELLKHQDRYSDTGGIGYRAPESSSSTSTSAARPAVTDPTTMFLRKQLLGGRSGARSSMEVQRYNATAGRIRSQVHRTGKQGDSDEDESRASVSKGRGARQNNVAKAVSSETAARTRETEEIPRAESLAGQRAASADHDSTDIALSTRPPSAQAKASKKRGTGSYLDELLASRAAKRQKKNKGTGSKPG</sequence>
<accession>W9VRK4</accession>
<feature type="region of interest" description="Disordered" evidence="1">
    <location>
        <begin position="45"/>
        <end position="231"/>
    </location>
</feature>
<proteinExistence type="predicted"/>
<organism evidence="2 3">
    <name type="scientific">Cladophialophora yegresii CBS 114405</name>
    <dbReference type="NCBI Taxonomy" id="1182544"/>
    <lineage>
        <taxon>Eukaryota</taxon>
        <taxon>Fungi</taxon>
        <taxon>Dikarya</taxon>
        <taxon>Ascomycota</taxon>
        <taxon>Pezizomycotina</taxon>
        <taxon>Eurotiomycetes</taxon>
        <taxon>Chaetothyriomycetidae</taxon>
        <taxon>Chaetothyriales</taxon>
        <taxon>Herpotrichiellaceae</taxon>
        <taxon>Cladophialophora</taxon>
    </lineage>
</organism>
<feature type="region of interest" description="Disordered" evidence="1">
    <location>
        <begin position="1"/>
        <end position="21"/>
    </location>
</feature>
<evidence type="ECO:0000256" key="1">
    <source>
        <dbReference type="SAM" id="MobiDB-lite"/>
    </source>
</evidence>
<dbReference type="VEuPathDB" id="FungiDB:A1O7_05618"/>
<dbReference type="RefSeq" id="XP_007757816.1">
    <property type="nucleotide sequence ID" value="XM_007759626.1"/>
</dbReference>
<dbReference type="Proteomes" id="UP000019473">
    <property type="component" value="Unassembled WGS sequence"/>
</dbReference>
<comment type="caution">
    <text evidence="2">The sequence shown here is derived from an EMBL/GenBank/DDBJ whole genome shotgun (WGS) entry which is preliminary data.</text>
</comment>
<dbReference type="GeneID" id="19180201"/>
<dbReference type="OrthoDB" id="4159597at2759"/>
<feature type="compositionally biased region" description="Basic and acidic residues" evidence="1">
    <location>
        <begin position="180"/>
        <end position="190"/>
    </location>
</feature>
<dbReference type="EMBL" id="AMGW01000004">
    <property type="protein sequence ID" value="EXJ58193.1"/>
    <property type="molecule type" value="Genomic_DNA"/>
</dbReference>
<name>W9VRK4_9EURO</name>
<reference evidence="2 3" key="1">
    <citation type="submission" date="2013-03" db="EMBL/GenBank/DDBJ databases">
        <title>The Genome Sequence of Cladophialophora yegresii CBS 114405.</title>
        <authorList>
            <consortium name="The Broad Institute Genomics Platform"/>
            <person name="Cuomo C."/>
            <person name="de Hoog S."/>
            <person name="Gorbushina A."/>
            <person name="Walker B."/>
            <person name="Young S.K."/>
            <person name="Zeng Q."/>
            <person name="Gargeya S."/>
            <person name="Fitzgerald M."/>
            <person name="Haas B."/>
            <person name="Abouelleil A."/>
            <person name="Allen A.W."/>
            <person name="Alvarado L."/>
            <person name="Arachchi H.M."/>
            <person name="Berlin A.M."/>
            <person name="Chapman S.B."/>
            <person name="Gainer-Dewar J."/>
            <person name="Goldberg J."/>
            <person name="Griggs A."/>
            <person name="Gujja S."/>
            <person name="Hansen M."/>
            <person name="Howarth C."/>
            <person name="Imamovic A."/>
            <person name="Ireland A."/>
            <person name="Larimer J."/>
            <person name="McCowan C."/>
            <person name="Murphy C."/>
            <person name="Pearson M."/>
            <person name="Poon T.W."/>
            <person name="Priest M."/>
            <person name="Roberts A."/>
            <person name="Saif S."/>
            <person name="Shea T."/>
            <person name="Sisk P."/>
            <person name="Sykes S."/>
            <person name="Wortman J."/>
            <person name="Nusbaum C."/>
            <person name="Birren B."/>
        </authorList>
    </citation>
    <scope>NUCLEOTIDE SEQUENCE [LARGE SCALE GENOMIC DNA]</scope>
    <source>
        <strain evidence="2 3">CBS 114405</strain>
    </source>
</reference>